<dbReference type="InterPro" id="IPR050364">
    <property type="entry name" value="Cytochrome_P450_fung"/>
</dbReference>
<dbReference type="GO" id="GO:0004497">
    <property type="term" value="F:monooxygenase activity"/>
    <property type="evidence" value="ECO:0007669"/>
    <property type="project" value="UniProtKB-KW"/>
</dbReference>
<dbReference type="SUPFAM" id="SSF48264">
    <property type="entry name" value="Cytochrome P450"/>
    <property type="match status" value="1"/>
</dbReference>
<sequence>MALFSLFQLYKLVALALVFTAASTLYAWIKRDRPGGWPLIGIGIGLPKNSVEVLGNWAMQYGEVYKIRVGWYNWVVINSPEAMRDIFDKQSVNTSSRSPMPLAHDVAVGGMRMNTIPYGKKWRAYRTIVHGLLSTTLTDAFNPSQEFETKQLLHDFAFKNDDGKQFYWHVRRYFFSILMTSCYGSRVDSWEHEDVRSAIHSTQLLSKISKPGSFIVDEVPPLAKLPAWLQPGRRMAESLRLPILNAKLRLWNRLGDQMTNGTAPMCFGRKLKENDKSWRDQGLTDDDFAWIVGGIADAGSGTSTVTFNSAILYMAANPHVQDKAYEELMRVVGPHRSPNIEDLPNLPYINACIKETIRLKPVPVWCIKRFADGDVRYKDYVIPKGTVLLGNTMFLGSDPSKYEDPQSFKPERYLGFPRSSFEYAAGDQTKRDHFSFGVGRRVCPGAKLAEMTLDLALANILWALAIKPPHGIAAIDDGPGSWDDTEFQAPKPFSVRFEPRRPEALDFVKKQWETSMEEGYILNGRRVDVKGVVH</sequence>
<proteinExistence type="inferred from homology"/>
<dbReference type="InterPro" id="IPR036396">
    <property type="entry name" value="Cyt_P450_sf"/>
</dbReference>
<dbReference type="GeneID" id="70252058"/>
<dbReference type="Pfam" id="PF00067">
    <property type="entry name" value="p450"/>
    <property type="match status" value="1"/>
</dbReference>
<dbReference type="PANTHER" id="PTHR46300">
    <property type="entry name" value="P450, PUTATIVE (EUROFUNG)-RELATED-RELATED"/>
    <property type="match status" value="1"/>
</dbReference>
<dbReference type="GO" id="GO:0005506">
    <property type="term" value="F:iron ion binding"/>
    <property type="evidence" value="ECO:0007669"/>
    <property type="project" value="InterPro"/>
</dbReference>
<keyword evidence="2 5" id="KW-0479">Metal-binding</keyword>
<keyword evidence="3 6" id="KW-0560">Oxidoreductase</keyword>
<organism evidence="7 8">
    <name type="scientific">Talaromyces proteolyticus</name>
    <dbReference type="NCBI Taxonomy" id="1131652"/>
    <lineage>
        <taxon>Eukaryota</taxon>
        <taxon>Fungi</taxon>
        <taxon>Dikarya</taxon>
        <taxon>Ascomycota</taxon>
        <taxon>Pezizomycotina</taxon>
        <taxon>Eurotiomycetes</taxon>
        <taxon>Eurotiomycetidae</taxon>
        <taxon>Eurotiales</taxon>
        <taxon>Trichocomaceae</taxon>
        <taxon>Talaromyces</taxon>
        <taxon>Talaromyces sect. Bacilispori</taxon>
    </lineage>
</organism>
<name>A0AAD4KUD8_9EURO</name>
<comment type="similarity">
    <text evidence="1 6">Belongs to the cytochrome P450 family.</text>
</comment>
<dbReference type="CDD" id="cd11065">
    <property type="entry name" value="CYP64-like"/>
    <property type="match status" value="1"/>
</dbReference>
<protein>
    <submittedName>
        <fullName evidence="7">O-methylsterigmatocystin oxidoreductase</fullName>
    </submittedName>
</protein>
<keyword evidence="8" id="KW-1185">Reference proteome</keyword>
<dbReference type="GO" id="GO:0020037">
    <property type="term" value="F:heme binding"/>
    <property type="evidence" value="ECO:0007669"/>
    <property type="project" value="InterPro"/>
</dbReference>
<evidence type="ECO:0000256" key="2">
    <source>
        <dbReference type="ARBA" id="ARBA00022723"/>
    </source>
</evidence>
<dbReference type="PRINTS" id="PR00463">
    <property type="entry name" value="EP450I"/>
</dbReference>
<evidence type="ECO:0000256" key="4">
    <source>
        <dbReference type="ARBA" id="ARBA00023004"/>
    </source>
</evidence>
<keyword evidence="4 5" id="KW-0408">Iron</keyword>
<evidence type="ECO:0000256" key="5">
    <source>
        <dbReference type="PIRSR" id="PIRSR602401-1"/>
    </source>
</evidence>
<evidence type="ECO:0000256" key="1">
    <source>
        <dbReference type="ARBA" id="ARBA00010617"/>
    </source>
</evidence>
<dbReference type="Proteomes" id="UP001201262">
    <property type="component" value="Unassembled WGS sequence"/>
</dbReference>
<feature type="binding site" description="axial binding residue" evidence="5">
    <location>
        <position position="443"/>
    </location>
    <ligand>
        <name>heme</name>
        <dbReference type="ChEBI" id="CHEBI:30413"/>
    </ligand>
    <ligandPart>
        <name>Fe</name>
        <dbReference type="ChEBI" id="CHEBI:18248"/>
    </ligandPart>
</feature>
<dbReference type="InterPro" id="IPR002401">
    <property type="entry name" value="Cyt_P450_E_grp-I"/>
</dbReference>
<evidence type="ECO:0000313" key="7">
    <source>
        <dbReference type="EMBL" id="KAH8698980.1"/>
    </source>
</evidence>
<dbReference type="Gene3D" id="1.10.630.10">
    <property type="entry name" value="Cytochrome P450"/>
    <property type="match status" value="1"/>
</dbReference>
<evidence type="ECO:0000313" key="8">
    <source>
        <dbReference type="Proteomes" id="UP001201262"/>
    </source>
</evidence>
<dbReference type="RefSeq" id="XP_046073444.1">
    <property type="nucleotide sequence ID" value="XM_046221771.1"/>
</dbReference>
<dbReference type="PROSITE" id="PS00086">
    <property type="entry name" value="CYTOCHROME_P450"/>
    <property type="match status" value="1"/>
</dbReference>
<keyword evidence="5 6" id="KW-0349">Heme</keyword>
<gene>
    <name evidence="7" type="ORF">BGW36DRAFT_449068</name>
</gene>
<keyword evidence="6" id="KW-0503">Monooxygenase</keyword>
<dbReference type="PRINTS" id="PR00385">
    <property type="entry name" value="P450"/>
</dbReference>
<dbReference type="PANTHER" id="PTHR46300:SF11">
    <property type="entry name" value="OXIDOREDUCTASE, PUTATIVE-RELATED"/>
    <property type="match status" value="1"/>
</dbReference>
<accession>A0AAD4KUD8</accession>
<comment type="cofactor">
    <cofactor evidence="5">
        <name>heme</name>
        <dbReference type="ChEBI" id="CHEBI:30413"/>
    </cofactor>
</comment>
<dbReference type="GO" id="GO:0016705">
    <property type="term" value="F:oxidoreductase activity, acting on paired donors, with incorporation or reduction of molecular oxygen"/>
    <property type="evidence" value="ECO:0007669"/>
    <property type="project" value="InterPro"/>
</dbReference>
<dbReference type="EMBL" id="JAJTJA010000005">
    <property type="protein sequence ID" value="KAH8698980.1"/>
    <property type="molecule type" value="Genomic_DNA"/>
</dbReference>
<dbReference type="InterPro" id="IPR017972">
    <property type="entry name" value="Cyt_P450_CS"/>
</dbReference>
<dbReference type="InterPro" id="IPR001128">
    <property type="entry name" value="Cyt_P450"/>
</dbReference>
<evidence type="ECO:0000256" key="6">
    <source>
        <dbReference type="RuleBase" id="RU000461"/>
    </source>
</evidence>
<dbReference type="AlphaFoldDB" id="A0AAD4KUD8"/>
<reference evidence="7" key="1">
    <citation type="submission" date="2021-12" db="EMBL/GenBank/DDBJ databases">
        <title>Convergent genome expansion in fungi linked to evolution of root-endophyte symbiosis.</title>
        <authorList>
            <consortium name="DOE Joint Genome Institute"/>
            <person name="Ke Y.-H."/>
            <person name="Bonito G."/>
            <person name="Liao H.-L."/>
            <person name="Looney B."/>
            <person name="Rojas-Flechas A."/>
            <person name="Nash J."/>
            <person name="Hameed K."/>
            <person name="Schadt C."/>
            <person name="Martin F."/>
            <person name="Crous P.W."/>
            <person name="Miettinen O."/>
            <person name="Magnuson J.K."/>
            <person name="Labbe J."/>
            <person name="Jacobson D."/>
            <person name="Doktycz M.J."/>
            <person name="Veneault-Fourrey C."/>
            <person name="Kuo A."/>
            <person name="Mondo S."/>
            <person name="Calhoun S."/>
            <person name="Riley R."/>
            <person name="Ohm R."/>
            <person name="LaButti K."/>
            <person name="Andreopoulos B."/>
            <person name="Pangilinan J."/>
            <person name="Nolan M."/>
            <person name="Tritt A."/>
            <person name="Clum A."/>
            <person name="Lipzen A."/>
            <person name="Daum C."/>
            <person name="Barry K."/>
            <person name="Grigoriev I.V."/>
            <person name="Vilgalys R."/>
        </authorList>
    </citation>
    <scope>NUCLEOTIDE SEQUENCE</scope>
    <source>
        <strain evidence="7">PMI_201</strain>
    </source>
</reference>
<evidence type="ECO:0000256" key="3">
    <source>
        <dbReference type="ARBA" id="ARBA00023002"/>
    </source>
</evidence>
<comment type="caution">
    <text evidence="7">The sequence shown here is derived from an EMBL/GenBank/DDBJ whole genome shotgun (WGS) entry which is preliminary data.</text>
</comment>